<name>A0A075AWK7_ROZAC</name>
<keyword evidence="1" id="KW-0732">Signal</keyword>
<proteinExistence type="predicted"/>
<reference evidence="2 3" key="1">
    <citation type="journal article" date="2013" name="Curr. Biol.">
        <title>Shared signatures of parasitism and phylogenomics unite Cryptomycota and microsporidia.</title>
        <authorList>
            <person name="James T.Y."/>
            <person name="Pelin A."/>
            <person name="Bonen L."/>
            <person name="Ahrendt S."/>
            <person name="Sain D."/>
            <person name="Corradi N."/>
            <person name="Stajich J.E."/>
        </authorList>
    </citation>
    <scope>NUCLEOTIDE SEQUENCE [LARGE SCALE GENOMIC DNA]</scope>
    <source>
        <strain evidence="2 3">CSF55</strain>
    </source>
</reference>
<gene>
    <name evidence="2" type="ORF">O9G_001798</name>
</gene>
<evidence type="ECO:0000256" key="1">
    <source>
        <dbReference type="SAM" id="SignalP"/>
    </source>
</evidence>
<dbReference type="Proteomes" id="UP000030755">
    <property type="component" value="Unassembled WGS sequence"/>
</dbReference>
<protein>
    <recommendedName>
        <fullName evidence="4">F-box domain-containing protein</fullName>
    </recommendedName>
</protein>
<evidence type="ECO:0000313" key="3">
    <source>
        <dbReference type="Proteomes" id="UP000030755"/>
    </source>
</evidence>
<dbReference type="HOGENOM" id="CLU_785632_0_0_1"/>
<feature type="signal peptide" evidence="1">
    <location>
        <begin position="1"/>
        <end position="16"/>
    </location>
</feature>
<feature type="chain" id="PRO_5001704853" description="F-box domain-containing protein" evidence="1">
    <location>
        <begin position="17"/>
        <end position="353"/>
    </location>
</feature>
<accession>A0A075AWK7</accession>
<organism evidence="2 3">
    <name type="scientific">Rozella allomycis (strain CSF55)</name>
    <dbReference type="NCBI Taxonomy" id="988480"/>
    <lineage>
        <taxon>Eukaryota</taxon>
        <taxon>Fungi</taxon>
        <taxon>Fungi incertae sedis</taxon>
        <taxon>Cryptomycota</taxon>
        <taxon>Cryptomycota incertae sedis</taxon>
        <taxon>Rozella</taxon>
    </lineage>
</organism>
<evidence type="ECO:0008006" key="4">
    <source>
        <dbReference type="Google" id="ProtNLM"/>
    </source>
</evidence>
<dbReference type="AlphaFoldDB" id="A0A075AWK7"/>
<sequence>MKFSVIILSSLAAVYSTDTYLSKKIDVSNYVAKDKDLASKLDIVEIPDDLFDSLSNLLMLKDLKSMAEKAENDIVTAGKRYGHFRTEIAFFQSGVFENVFKQIEYILKVVANKNGVLKRVLNGIEEIWTLSASGKEDDMSYSRKTQIYEYFNSMGRNNEEFRRLLLGPMKDLEDQLCPIKQTVERMKQTLKTTKDEILWKNIHRMFTYNHRKLSVTHLYHSSTSVQLLILSALVFLENWYAVHEHSEFLVNDNWEDKNHKREISEESIEWARALAKGGFQELQQLEDVVVKIEKMKQDIQQLISGMIKYIDNVMKAISWSKKTGVNVKEPEEQFVNVSISYHLIDQLKKIVKN</sequence>
<dbReference type="EMBL" id="KE560945">
    <property type="protein sequence ID" value="EPZ34542.1"/>
    <property type="molecule type" value="Genomic_DNA"/>
</dbReference>
<keyword evidence="3" id="KW-1185">Reference proteome</keyword>
<evidence type="ECO:0000313" key="2">
    <source>
        <dbReference type="EMBL" id="EPZ34542.1"/>
    </source>
</evidence>